<dbReference type="InterPro" id="IPR045606">
    <property type="entry name" value="ATXR3_C"/>
</dbReference>
<dbReference type="Proteomes" id="UP000054560">
    <property type="component" value="Unassembled WGS sequence"/>
</dbReference>
<dbReference type="AlphaFoldDB" id="A0A0L0F5H1"/>
<evidence type="ECO:0000259" key="1">
    <source>
        <dbReference type="Pfam" id="PF19633"/>
    </source>
</evidence>
<feature type="non-terminal residue" evidence="2">
    <location>
        <position position="101"/>
    </location>
</feature>
<evidence type="ECO:0000313" key="3">
    <source>
        <dbReference type="Proteomes" id="UP000054560"/>
    </source>
</evidence>
<reference evidence="2 3" key="1">
    <citation type="submission" date="2011-02" db="EMBL/GenBank/DDBJ databases">
        <title>The Genome Sequence of Sphaeroforma arctica JP610.</title>
        <authorList>
            <consortium name="The Broad Institute Genome Sequencing Platform"/>
            <person name="Russ C."/>
            <person name="Cuomo C."/>
            <person name="Young S.K."/>
            <person name="Zeng Q."/>
            <person name="Gargeya S."/>
            <person name="Alvarado L."/>
            <person name="Berlin A."/>
            <person name="Chapman S.B."/>
            <person name="Chen Z."/>
            <person name="Freedman E."/>
            <person name="Gellesch M."/>
            <person name="Goldberg J."/>
            <person name="Griggs A."/>
            <person name="Gujja S."/>
            <person name="Heilman E."/>
            <person name="Heiman D."/>
            <person name="Howarth C."/>
            <person name="Mehta T."/>
            <person name="Neiman D."/>
            <person name="Pearson M."/>
            <person name="Roberts A."/>
            <person name="Saif S."/>
            <person name="Shea T."/>
            <person name="Shenoy N."/>
            <person name="Sisk P."/>
            <person name="Stolte C."/>
            <person name="Sykes S."/>
            <person name="White J."/>
            <person name="Yandava C."/>
            <person name="Burger G."/>
            <person name="Gray M.W."/>
            <person name="Holland P.W.H."/>
            <person name="King N."/>
            <person name="Lang F.B.F."/>
            <person name="Roger A.J."/>
            <person name="Ruiz-Trillo I."/>
            <person name="Haas B."/>
            <person name="Nusbaum C."/>
            <person name="Birren B."/>
        </authorList>
    </citation>
    <scope>NUCLEOTIDE SEQUENCE [LARGE SCALE GENOMIC DNA]</scope>
    <source>
        <strain evidence="2 3">JP610</strain>
    </source>
</reference>
<dbReference type="EMBL" id="KQ248060">
    <property type="protein sequence ID" value="KNC71826.1"/>
    <property type="molecule type" value="Genomic_DNA"/>
</dbReference>
<dbReference type="PANTHER" id="PTHR46655">
    <property type="entry name" value="HISTONE-LYSINE N-METHYLTRANSFERASE ATXR3"/>
    <property type="match status" value="1"/>
</dbReference>
<name>A0A0L0F5H1_9EUKA</name>
<sequence length="101" mass="11761">MKLAQKVLMNMRAVLMEAQKLKPTERHYVVADILFLIANTETYFTKNEYKNIVSDTVEITAADVGAVSRPKQPIKGKKYNNQHIWGQLHFWDRQTINEPDQ</sequence>
<gene>
    <name evidence="2" type="ORF">SARC_15631</name>
</gene>
<dbReference type="Pfam" id="PF19633">
    <property type="entry name" value="SDG2_C"/>
    <property type="match status" value="1"/>
</dbReference>
<dbReference type="RefSeq" id="XP_014145728.1">
    <property type="nucleotide sequence ID" value="XM_014290253.1"/>
</dbReference>
<feature type="domain" description="ATXR3 C-terminal" evidence="1">
    <location>
        <begin position="5"/>
        <end position="100"/>
    </location>
</feature>
<evidence type="ECO:0000313" key="2">
    <source>
        <dbReference type="EMBL" id="KNC71826.1"/>
    </source>
</evidence>
<keyword evidence="3" id="KW-1185">Reference proteome</keyword>
<organism evidence="2 3">
    <name type="scientific">Sphaeroforma arctica JP610</name>
    <dbReference type="NCBI Taxonomy" id="667725"/>
    <lineage>
        <taxon>Eukaryota</taxon>
        <taxon>Ichthyosporea</taxon>
        <taxon>Ichthyophonida</taxon>
        <taxon>Sphaeroforma</taxon>
    </lineage>
</organism>
<dbReference type="GeneID" id="25916135"/>
<protein>
    <recommendedName>
        <fullName evidence="1">ATXR3 C-terminal domain-containing protein</fullName>
    </recommendedName>
</protein>
<dbReference type="OrthoDB" id="308383at2759"/>
<accession>A0A0L0F5H1</accession>
<proteinExistence type="predicted"/>
<dbReference type="PANTHER" id="PTHR46655:SF1">
    <property type="entry name" value="HISTONE-LYSINE N-METHYLTRANSFERASE ATXR3"/>
    <property type="match status" value="1"/>
</dbReference>